<evidence type="ECO:0000256" key="22">
    <source>
        <dbReference type="ARBA" id="ARBA00047574"/>
    </source>
</evidence>
<dbReference type="RefSeq" id="WP_236399057.1">
    <property type="nucleotide sequence ID" value="NZ_JAKJHZ010000003.1"/>
</dbReference>
<keyword evidence="16" id="KW-0472">Membrane</keyword>
<keyword evidence="8" id="KW-0285">Flavoprotein</keyword>
<organism evidence="32 33">
    <name type="scientific">Nocardioides potassii</name>
    <dbReference type="NCBI Taxonomy" id="2911371"/>
    <lineage>
        <taxon>Bacteria</taxon>
        <taxon>Bacillati</taxon>
        <taxon>Actinomycetota</taxon>
        <taxon>Actinomycetes</taxon>
        <taxon>Propionibacteriales</taxon>
        <taxon>Nocardioidaceae</taxon>
        <taxon>Nocardioides</taxon>
    </lineage>
</organism>
<keyword evidence="6" id="KW-0488">Methylation</keyword>
<dbReference type="EMBL" id="JAKJHZ010000003">
    <property type="protein sequence ID" value="MCF6376660.1"/>
    <property type="molecule type" value="Genomic_DNA"/>
</dbReference>
<keyword evidence="10" id="KW-0274">FAD</keyword>
<name>A0ABS9H5X6_9ACTN</name>
<evidence type="ECO:0000256" key="2">
    <source>
        <dbReference type="ARBA" id="ARBA00009183"/>
    </source>
</evidence>
<evidence type="ECO:0000256" key="18">
    <source>
        <dbReference type="ARBA" id="ARBA00033213"/>
    </source>
</evidence>
<comment type="catalytic activity">
    <reaction evidence="21">
        <text>hexan-3-one + NADPH + O2 + H(+) = propyl propanoate + NADP(+) + H2O</text>
        <dbReference type="Rhea" id="RHEA:54848"/>
        <dbReference type="ChEBI" id="CHEBI:15377"/>
        <dbReference type="ChEBI" id="CHEBI:15378"/>
        <dbReference type="ChEBI" id="CHEBI:15379"/>
        <dbReference type="ChEBI" id="CHEBI:57783"/>
        <dbReference type="ChEBI" id="CHEBI:58349"/>
        <dbReference type="ChEBI" id="CHEBI:89828"/>
        <dbReference type="ChEBI" id="CHEBI:89891"/>
    </reaction>
    <physiologicalReaction direction="left-to-right" evidence="21">
        <dbReference type="Rhea" id="RHEA:54849"/>
    </physiologicalReaction>
</comment>
<comment type="catalytic activity">
    <reaction evidence="25">
        <text>hexan-3-one + NADPH + O2 + H(+) = ethyl butanoate + NADP(+) + H2O</text>
        <dbReference type="Rhea" id="RHEA:54844"/>
        <dbReference type="ChEBI" id="CHEBI:15377"/>
        <dbReference type="ChEBI" id="CHEBI:15378"/>
        <dbReference type="ChEBI" id="CHEBI:15379"/>
        <dbReference type="ChEBI" id="CHEBI:57783"/>
        <dbReference type="ChEBI" id="CHEBI:58349"/>
        <dbReference type="ChEBI" id="CHEBI:88764"/>
        <dbReference type="ChEBI" id="CHEBI:89891"/>
    </reaction>
    <physiologicalReaction direction="left-to-right" evidence="25">
        <dbReference type="Rhea" id="RHEA:54845"/>
    </physiologicalReaction>
</comment>
<dbReference type="InterPro" id="IPR002257">
    <property type="entry name" value="Flavin_mOase_5"/>
</dbReference>
<comment type="catalytic activity">
    <reaction evidence="24">
        <text>NADPH + O2 + H(+) = H2O2 + NADP(+)</text>
        <dbReference type="Rhea" id="RHEA:11260"/>
        <dbReference type="ChEBI" id="CHEBI:15378"/>
        <dbReference type="ChEBI" id="CHEBI:15379"/>
        <dbReference type="ChEBI" id="CHEBI:16240"/>
        <dbReference type="ChEBI" id="CHEBI:57783"/>
        <dbReference type="ChEBI" id="CHEBI:58349"/>
        <dbReference type="EC" id="1.6.3.1"/>
    </reaction>
    <physiologicalReaction direction="left-to-right" evidence="24">
        <dbReference type="Rhea" id="RHEA:11261"/>
    </physiologicalReaction>
</comment>
<evidence type="ECO:0000256" key="11">
    <source>
        <dbReference type="ARBA" id="ARBA00022848"/>
    </source>
</evidence>
<dbReference type="InterPro" id="IPR036188">
    <property type="entry name" value="FAD/NAD-bd_sf"/>
</dbReference>
<comment type="subcellular location">
    <subcellularLocation>
        <location evidence="1">Microsome membrane</location>
    </subcellularLocation>
</comment>
<evidence type="ECO:0000256" key="27">
    <source>
        <dbReference type="ARBA" id="ARBA00048989"/>
    </source>
</evidence>
<comment type="caution">
    <text evidence="32">The sequence shown here is derived from an EMBL/GenBank/DDBJ whole genome shotgun (WGS) entry which is preliminary data.</text>
</comment>
<protein>
    <recommendedName>
        <fullName evidence="5">Flavin-containing monooxygenase 5</fullName>
        <ecNumber evidence="4">1.6.3.1</ecNumber>
    </recommendedName>
    <alternativeName>
        <fullName evidence="19">Dimethylaniline monooxygenase [N-oxide-forming] 5</fullName>
    </alternativeName>
    <alternativeName>
        <fullName evidence="17">Dimethylaniline oxidase 5</fullName>
    </alternativeName>
    <alternativeName>
        <fullName evidence="18">NADPH oxidase</fullName>
    </alternativeName>
</protein>
<evidence type="ECO:0000256" key="25">
    <source>
        <dbReference type="ARBA" id="ARBA00047977"/>
    </source>
</evidence>
<comment type="catalytic activity">
    <reaction evidence="27">
        <text>(2E)-geranial + NADPH + O2 + H(+) = (1E)-2,6-dimethylhepta-1,5-dien-1-yl formate + NADP(+) + H2O</text>
        <dbReference type="Rhea" id="RHEA:54860"/>
        <dbReference type="ChEBI" id="CHEBI:15377"/>
        <dbReference type="ChEBI" id="CHEBI:15378"/>
        <dbReference type="ChEBI" id="CHEBI:15379"/>
        <dbReference type="ChEBI" id="CHEBI:16980"/>
        <dbReference type="ChEBI" id="CHEBI:57783"/>
        <dbReference type="ChEBI" id="CHEBI:58349"/>
        <dbReference type="ChEBI" id="CHEBI:138375"/>
    </reaction>
    <physiologicalReaction direction="left-to-right" evidence="27">
        <dbReference type="Rhea" id="RHEA:54861"/>
    </physiologicalReaction>
</comment>
<sequence length="464" mass="51515">MTTTALPHPPYDVRDGSGQRVCVIGAGSSGIAAVKVLHERGIDVKCFELSDRVGGNWVWGNSNGVSSSYRSLHINTSRSRMEFSDFPMPEHLPNFARHDQIAAYFDSYVDHFGFRDHITFSTGVEHVEALAGGGFDVRLSTGETRSYDAVVVANGHHWDPRLPEPGFPGVETFTGEQIHSHHYSDEQQLVGRKVVVLGMGNSAMDIAVDASYHAAETYLAHRRGVHIIPKYVFGKPYDEIAGHERIPGWVRWPVARLMMRAATGPMSRYGLQQPDHKFAQAHPTMSSRILDRLAHGAITPKPNIARFEGDEVVFEDGSRVAADLVVYCTGYKISFPFFDPDFLDPSGDNEVRLYQRMFHPTVPGLYFVGLIQPLGAIMPIAERQSELVADHLEGSYALPDASQMKREIDRHRSAIAKRYVASKRHTIQVDFDDYMLTLRRERKAGARRAVTGGAPSRLGSTSAG</sequence>
<evidence type="ECO:0000256" key="30">
    <source>
        <dbReference type="ARBA" id="ARBA00049475"/>
    </source>
</evidence>
<dbReference type="Pfam" id="PF00743">
    <property type="entry name" value="FMO-like"/>
    <property type="match status" value="1"/>
</dbReference>
<comment type="similarity">
    <text evidence="3">Belongs to the FAD-binding monooxygenase family.</text>
</comment>
<evidence type="ECO:0000256" key="7">
    <source>
        <dbReference type="ARBA" id="ARBA00022553"/>
    </source>
</evidence>
<comment type="catalytic activity">
    <reaction evidence="26">
        <text>octan-3-one + NADPH + O2 + H(+) = ethyl hexanoate + NADP(+) + H2O</text>
        <dbReference type="Rhea" id="RHEA:54856"/>
        <dbReference type="ChEBI" id="CHEBI:15377"/>
        <dbReference type="ChEBI" id="CHEBI:15378"/>
        <dbReference type="ChEBI" id="CHEBI:15379"/>
        <dbReference type="ChEBI" id="CHEBI:57783"/>
        <dbReference type="ChEBI" id="CHEBI:58349"/>
        <dbReference type="ChEBI" id="CHEBI:80946"/>
        <dbReference type="ChEBI" id="CHEBI:86055"/>
    </reaction>
    <physiologicalReaction direction="left-to-right" evidence="26">
        <dbReference type="Rhea" id="RHEA:54857"/>
    </physiologicalReaction>
</comment>
<evidence type="ECO:0000256" key="6">
    <source>
        <dbReference type="ARBA" id="ARBA00022481"/>
    </source>
</evidence>
<dbReference type="InterPro" id="IPR020946">
    <property type="entry name" value="Flavin_mOase-like"/>
</dbReference>
<evidence type="ECO:0000256" key="20">
    <source>
        <dbReference type="ARBA" id="ARBA00045722"/>
    </source>
</evidence>
<dbReference type="PIRSF" id="PIRSF000332">
    <property type="entry name" value="FMO"/>
    <property type="match status" value="1"/>
</dbReference>
<comment type="similarity">
    <text evidence="2">Belongs to the FMO family.</text>
</comment>
<keyword evidence="13" id="KW-1133">Transmembrane helix</keyword>
<evidence type="ECO:0000256" key="29">
    <source>
        <dbReference type="ARBA" id="ARBA00049443"/>
    </source>
</evidence>
<comment type="function">
    <text evidence="20">Acts as a Baeyer-Villiger monooxygenase on a broad range of substrates. Catalyzes the insertion of an oxygen atom into a carbon-carbon bond adjacent to a carbonyl, which converts ketones to esters. Active on diverse carbonyl compounds, whereas soft nucleophiles are mostly non- or poorly reactive. In contrast with other forms of FMO it is non- or poorly active on 'classical' substrates such as drugs, pesticides, and dietary components containing soft nucleophilic heteroatoms. Able to oxidize drug molecules bearing a carbonyl group on an aliphatic chain, such as nabumetone and pentoxifylline. Also, in the absence of substrates, shows slow but yet significant NADPH oxidase activity. Acts as a positive modulator of cholesterol biosynthesis as well as glucose homeostasis, promoting metabolic aging via pleiotropic effects.</text>
</comment>
<reference evidence="32 33" key="1">
    <citation type="submission" date="2022-01" db="EMBL/GenBank/DDBJ databases">
        <title>Nocardioides sp. nov., an actinomycete isolated from mining soil.</title>
        <authorList>
            <person name="Liu L."/>
        </authorList>
    </citation>
    <scope>NUCLEOTIDE SEQUENCE [LARGE SCALE GENOMIC DNA]</scope>
    <source>
        <strain evidence="32 33">KLBMP 9356</strain>
    </source>
</reference>
<evidence type="ECO:0000256" key="31">
    <source>
        <dbReference type="SAM" id="MobiDB-lite"/>
    </source>
</evidence>
<proteinExistence type="inferred from homology"/>
<accession>A0ABS9H5X6</accession>
<evidence type="ECO:0000256" key="8">
    <source>
        <dbReference type="ARBA" id="ARBA00022630"/>
    </source>
</evidence>
<evidence type="ECO:0000256" key="24">
    <source>
        <dbReference type="ARBA" id="ARBA00047864"/>
    </source>
</evidence>
<evidence type="ECO:0000256" key="15">
    <source>
        <dbReference type="ARBA" id="ARBA00023098"/>
    </source>
</evidence>
<evidence type="ECO:0000256" key="14">
    <source>
        <dbReference type="ARBA" id="ARBA00023002"/>
    </source>
</evidence>
<keyword evidence="12" id="KW-0521">NADP</keyword>
<evidence type="ECO:0000313" key="32">
    <source>
        <dbReference type="EMBL" id="MCF6376660.1"/>
    </source>
</evidence>
<keyword evidence="15" id="KW-0443">Lipid metabolism</keyword>
<comment type="catalytic activity">
    <reaction evidence="29">
        <text>N,N-dimethylaniline + NADPH + O2 + H(+) = N,N-dimethylaniline N-oxide + NADP(+) + H2O</text>
        <dbReference type="Rhea" id="RHEA:24468"/>
        <dbReference type="ChEBI" id="CHEBI:15377"/>
        <dbReference type="ChEBI" id="CHEBI:15378"/>
        <dbReference type="ChEBI" id="CHEBI:15379"/>
        <dbReference type="ChEBI" id="CHEBI:16269"/>
        <dbReference type="ChEBI" id="CHEBI:17735"/>
        <dbReference type="ChEBI" id="CHEBI:57783"/>
        <dbReference type="ChEBI" id="CHEBI:58349"/>
        <dbReference type="EC" id="1.14.13.8"/>
    </reaction>
    <physiologicalReaction direction="left-to-right" evidence="29">
        <dbReference type="Rhea" id="RHEA:24469"/>
    </physiologicalReaction>
</comment>
<evidence type="ECO:0000256" key="12">
    <source>
        <dbReference type="ARBA" id="ARBA00022857"/>
    </source>
</evidence>
<dbReference type="PRINTS" id="PR00370">
    <property type="entry name" value="FMOXYGENASE"/>
</dbReference>
<evidence type="ECO:0000256" key="23">
    <source>
        <dbReference type="ARBA" id="ARBA00047855"/>
    </source>
</evidence>
<evidence type="ECO:0000256" key="28">
    <source>
        <dbReference type="ARBA" id="ARBA00048990"/>
    </source>
</evidence>
<keyword evidence="9" id="KW-0812">Transmembrane</keyword>
<gene>
    <name evidence="32" type="ORF">L2K70_03510</name>
</gene>
<dbReference type="PANTHER" id="PTHR23023">
    <property type="entry name" value="DIMETHYLANILINE MONOOXYGENASE"/>
    <property type="match status" value="1"/>
</dbReference>
<dbReference type="InterPro" id="IPR050346">
    <property type="entry name" value="FMO-like"/>
</dbReference>
<keyword evidence="33" id="KW-1185">Reference proteome</keyword>
<feature type="region of interest" description="Disordered" evidence="31">
    <location>
        <begin position="445"/>
        <end position="464"/>
    </location>
</feature>
<keyword evidence="14" id="KW-0560">Oxidoreductase</keyword>
<evidence type="ECO:0000256" key="26">
    <source>
        <dbReference type="ARBA" id="ARBA00048459"/>
    </source>
</evidence>
<comment type="catalytic activity">
    <reaction evidence="22">
        <text>heptan-2-one + NADPH + O2 + H(+) = pentyl acetate + NADP(+) + H2O</text>
        <dbReference type="Rhea" id="RHEA:54836"/>
        <dbReference type="ChEBI" id="CHEBI:5672"/>
        <dbReference type="ChEBI" id="CHEBI:15377"/>
        <dbReference type="ChEBI" id="CHEBI:15378"/>
        <dbReference type="ChEBI" id="CHEBI:15379"/>
        <dbReference type="ChEBI" id="CHEBI:57783"/>
        <dbReference type="ChEBI" id="CHEBI:58349"/>
        <dbReference type="ChEBI" id="CHEBI:87362"/>
    </reaction>
    <physiologicalReaction direction="left-to-right" evidence="22">
        <dbReference type="Rhea" id="RHEA:54837"/>
    </physiologicalReaction>
</comment>
<dbReference type="Proteomes" id="UP001201161">
    <property type="component" value="Unassembled WGS sequence"/>
</dbReference>
<comment type="catalytic activity">
    <reaction evidence="23">
        <text>sulcatone + NADPH + O2 + H(+) = 4-methylpent-3-en-1-yl acetate + NADP(+) + H2O</text>
        <dbReference type="Rhea" id="RHEA:54864"/>
        <dbReference type="ChEBI" id="CHEBI:15377"/>
        <dbReference type="ChEBI" id="CHEBI:15378"/>
        <dbReference type="ChEBI" id="CHEBI:15379"/>
        <dbReference type="ChEBI" id="CHEBI:16310"/>
        <dbReference type="ChEBI" id="CHEBI:57783"/>
        <dbReference type="ChEBI" id="CHEBI:58349"/>
        <dbReference type="ChEBI" id="CHEBI:138373"/>
    </reaction>
    <physiologicalReaction direction="left-to-right" evidence="23">
        <dbReference type="Rhea" id="RHEA:54865"/>
    </physiologicalReaction>
</comment>
<dbReference type="PRINTS" id="PR01125">
    <property type="entry name" value="FMOXYGENASE5"/>
</dbReference>
<evidence type="ECO:0000256" key="4">
    <source>
        <dbReference type="ARBA" id="ARBA00012698"/>
    </source>
</evidence>
<evidence type="ECO:0000256" key="17">
    <source>
        <dbReference type="ARBA" id="ARBA00029728"/>
    </source>
</evidence>
<dbReference type="InterPro" id="IPR000960">
    <property type="entry name" value="Flavin_mOase"/>
</dbReference>
<evidence type="ECO:0000256" key="1">
    <source>
        <dbReference type="ARBA" id="ARBA00004524"/>
    </source>
</evidence>
<keyword evidence="11" id="KW-0492">Microsome</keyword>
<comment type="catalytic activity">
    <reaction evidence="28">
        <text>heptan-4-one + NADPH + O2 + H(+) = propyl butanoate + NADP(+) + H2O</text>
        <dbReference type="Rhea" id="RHEA:54852"/>
        <dbReference type="ChEBI" id="CHEBI:15377"/>
        <dbReference type="ChEBI" id="CHEBI:15378"/>
        <dbReference type="ChEBI" id="CHEBI:15379"/>
        <dbReference type="ChEBI" id="CHEBI:57783"/>
        <dbReference type="ChEBI" id="CHEBI:58349"/>
        <dbReference type="ChEBI" id="CHEBI:89484"/>
        <dbReference type="ChEBI" id="CHEBI:89719"/>
    </reaction>
    <physiologicalReaction direction="left-to-right" evidence="28">
        <dbReference type="Rhea" id="RHEA:54853"/>
    </physiologicalReaction>
</comment>
<evidence type="ECO:0000256" key="5">
    <source>
        <dbReference type="ARBA" id="ARBA00019213"/>
    </source>
</evidence>
<evidence type="ECO:0000256" key="13">
    <source>
        <dbReference type="ARBA" id="ARBA00022989"/>
    </source>
</evidence>
<comment type="catalytic activity">
    <reaction evidence="30">
        <text>octan-3-one + NADPH + O2 + H(+) = pentyl propanoate + NADP(+) + H2O</text>
        <dbReference type="Rhea" id="RHEA:54840"/>
        <dbReference type="ChEBI" id="CHEBI:15377"/>
        <dbReference type="ChEBI" id="CHEBI:15378"/>
        <dbReference type="ChEBI" id="CHEBI:15379"/>
        <dbReference type="ChEBI" id="CHEBI:57783"/>
        <dbReference type="ChEBI" id="CHEBI:58349"/>
        <dbReference type="ChEBI" id="CHEBI:80946"/>
        <dbReference type="ChEBI" id="CHEBI:87373"/>
    </reaction>
    <physiologicalReaction direction="left-to-right" evidence="30">
        <dbReference type="Rhea" id="RHEA:54841"/>
    </physiologicalReaction>
</comment>
<dbReference type="Gene3D" id="3.50.50.60">
    <property type="entry name" value="FAD/NAD(P)-binding domain"/>
    <property type="match status" value="1"/>
</dbReference>
<keyword evidence="7" id="KW-0597">Phosphoprotein</keyword>
<evidence type="ECO:0000256" key="21">
    <source>
        <dbReference type="ARBA" id="ARBA00047426"/>
    </source>
</evidence>
<evidence type="ECO:0000256" key="10">
    <source>
        <dbReference type="ARBA" id="ARBA00022827"/>
    </source>
</evidence>
<keyword evidence="11" id="KW-0256">Endoplasmic reticulum</keyword>
<evidence type="ECO:0000313" key="33">
    <source>
        <dbReference type="Proteomes" id="UP001201161"/>
    </source>
</evidence>
<evidence type="ECO:0000256" key="19">
    <source>
        <dbReference type="ARBA" id="ARBA00033301"/>
    </source>
</evidence>
<evidence type="ECO:0000256" key="16">
    <source>
        <dbReference type="ARBA" id="ARBA00023136"/>
    </source>
</evidence>
<dbReference type="EC" id="1.6.3.1" evidence="4"/>
<evidence type="ECO:0000256" key="9">
    <source>
        <dbReference type="ARBA" id="ARBA00022692"/>
    </source>
</evidence>
<evidence type="ECO:0000256" key="3">
    <source>
        <dbReference type="ARBA" id="ARBA00010139"/>
    </source>
</evidence>
<dbReference type="SUPFAM" id="SSF51905">
    <property type="entry name" value="FAD/NAD(P)-binding domain"/>
    <property type="match status" value="2"/>
</dbReference>